<evidence type="ECO:0000313" key="2">
    <source>
        <dbReference type="EMBL" id="SJZ92928.1"/>
    </source>
</evidence>
<dbReference type="Proteomes" id="UP000189857">
    <property type="component" value="Unassembled WGS sequence"/>
</dbReference>
<dbReference type="Gene3D" id="1.10.1200.10">
    <property type="entry name" value="ACP-like"/>
    <property type="match status" value="1"/>
</dbReference>
<dbReference type="RefSeq" id="WP_078787864.1">
    <property type="nucleotide sequence ID" value="NZ_CACZYW010000014.1"/>
</dbReference>
<evidence type="ECO:0000313" key="3">
    <source>
        <dbReference type="Proteomes" id="UP000189857"/>
    </source>
</evidence>
<sequence>MDKDQIEKKLADLITEVMPEVEEVDYNALIEQEYGVNSVSIIRLIVETENEFNVKFTDYELALDNYATFMDLVDRIYEKLDV</sequence>
<dbReference type="SUPFAM" id="SSF47336">
    <property type="entry name" value="ACP-like"/>
    <property type="match status" value="1"/>
</dbReference>
<proteinExistence type="predicted"/>
<accession>A0A1T4PPX8</accession>
<keyword evidence="3" id="KW-1185">Reference proteome</keyword>
<dbReference type="InterPro" id="IPR009081">
    <property type="entry name" value="PP-bd_ACP"/>
</dbReference>
<dbReference type="Pfam" id="PF00550">
    <property type="entry name" value="PP-binding"/>
    <property type="match status" value="1"/>
</dbReference>
<dbReference type="InterPro" id="IPR036736">
    <property type="entry name" value="ACP-like_sf"/>
</dbReference>
<feature type="domain" description="Carrier" evidence="1">
    <location>
        <begin position="1"/>
        <end position="80"/>
    </location>
</feature>
<organism evidence="2 3">
    <name type="scientific">Eubacterium ruminantium</name>
    <dbReference type="NCBI Taxonomy" id="42322"/>
    <lineage>
        <taxon>Bacteria</taxon>
        <taxon>Bacillati</taxon>
        <taxon>Bacillota</taxon>
        <taxon>Clostridia</taxon>
        <taxon>Eubacteriales</taxon>
        <taxon>Eubacteriaceae</taxon>
        <taxon>Eubacterium</taxon>
    </lineage>
</organism>
<reference evidence="2 3" key="1">
    <citation type="submission" date="2017-02" db="EMBL/GenBank/DDBJ databases">
        <authorList>
            <person name="Peterson S.W."/>
        </authorList>
    </citation>
    <scope>NUCLEOTIDE SEQUENCE [LARGE SCALE GENOMIC DNA]</scope>
    <source>
        <strain evidence="2 3">ATCC 17233</strain>
    </source>
</reference>
<dbReference type="PROSITE" id="PS50075">
    <property type="entry name" value="CARRIER"/>
    <property type="match status" value="1"/>
</dbReference>
<protein>
    <submittedName>
        <fullName evidence="2">Acyl carrier protein</fullName>
    </submittedName>
</protein>
<dbReference type="OrthoDB" id="2053285at2"/>
<dbReference type="AlphaFoldDB" id="A0A1T4PPX8"/>
<name>A0A1T4PPX8_9FIRM</name>
<gene>
    <name evidence="2" type="ORF">SAMN02745110_02059</name>
</gene>
<dbReference type="EMBL" id="FUXA01000013">
    <property type="protein sequence ID" value="SJZ92928.1"/>
    <property type="molecule type" value="Genomic_DNA"/>
</dbReference>
<evidence type="ECO:0000259" key="1">
    <source>
        <dbReference type="PROSITE" id="PS50075"/>
    </source>
</evidence>